<organism evidence="2 3">
    <name type="scientific">Luteolibacter flavescens</name>
    <dbReference type="NCBI Taxonomy" id="1859460"/>
    <lineage>
        <taxon>Bacteria</taxon>
        <taxon>Pseudomonadati</taxon>
        <taxon>Verrucomicrobiota</taxon>
        <taxon>Verrucomicrobiia</taxon>
        <taxon>Verrucomicrobiales</taxon>
        <taxon>Verrucomicrobiaceae</taxon>
        <taxon>Luteolibacter</taxon>
    </lineage>
</organism>
<accession>A0ABT3FWB3</accession>
<keyword evidence="1" id="KW-0812">Transmembrane</keyword>
<evidence type="ECO:0008006" key="4">
    <source>
        <dbReference type="Google" id="ProtNLM"/>
    </source>
</evidence>
<dbReference type="Proteomes" id="UP001207930">
    <property type="component" value="Unassembled WGS sequence"/>
</dbReference>
<gene>
    <name evidence="2" type="ORF">OKA04_24240</name>
</gene>
<evidence type="ECO:0000313" key="2">
    <source>
        <dbReference type="EMBL" id="MCW1887870.1"/>
    </source>
</evidence>
<comment type="caution">
    <text evidence="2">The sequence shown here is derived from an EMBL/GenBank/DDBJ whole genome shotgun (WGS) entry which is preliminary data.</text>
</comment>
<evidence type="ECO:0000256" key="1">
    <source>
        <dbReference type="SAM" id="Phobius"/>
    </source>
</evidence>
<keyword evidence="1" id="KW-1133">Transmembrane helix</keyword>
<evidence type="ECO:0000313" key="3">
    <source>
        <dbReference type="Proteomes" id="UP001207930"/>
    </source>
</evidence>
<protein>
    <recommendedName>
        <fullName evidence="4">DUF3592 domain-containing protein</fullName>
    </recommendedName>
</protein>
<keyword evidence="1" id="KW-0472">Membrane</keyword>
<sequence length="189" mass="21552">MSRREGPAPSTMTSRMTMTPRPLRRSLTFWAGLFVILSLGVGWWHSCRHTAYIDLGRYGASSTDRAINIHHMVSLSTPVCGLGSSGPHKLHKGSQHQPFPQPFLIFAAEELQSSDYDIFREAGPQPQAKPDPSRFKRSKQFSVSFFGHGSWMLYLPYWIILLCFLPFWGFLLHLRHRRVRRAAASMPVP</sequence>
<dbReference type="RefSeq" id="WP_264503826.1">
    <property type="nucleotide sequence ID" value="NZ_JAPDDS010000028.1"/>
</dbReference>
<dbReference type="EMBL" id="JAPDDS010000028">
    <property type="protein sequence ID" value="MCW1887870.1"/>
    <property type="molecule type" value="Genomic_DNA"/>
</dbReference>
<proteinExistence type="predicted"/>
<keyword evidence="3" id="KW-1185">Reference proteome</keyword>
<name>A0ABT3FWB3_9BACT</name>
<reference evidence="2 3" key="1">
    <citation type="submission" date="2022-10" db="EMBL/GenBank/DDBJ databases">
        <title>Luteolibacter flavescens strain MCCC 1K03193, whole genome shotgun sequencing project.</title>
        <authorList>
            <person name="Zhao G."/>
            <person name="Shen L."/>
        </authorList>
    </citation>
    <scope>NUCLEOTIDE SEQUENCE [LARGE SCALE GENOMIC DNA]</scope>
    <source>
        <strain evidence="2 3">MCCC 1K03193</strain>
    </source>
</reference>
<feature type="transmembrane region" description="Helical" evidence="1">
    <location>
        <begin position="151"/>
        <end position="171"/>
    </location>
</feature>